<dbReference type="AlphaFoldDB" id="A0A1J5QIG6"/>
<organism evidence="1">
    <name type="scientific">mine drainage metagenome</name>
    <dbReference type="NCBI Taxonomy" id="410659"/>
    <lineage>
        <taxon>unclassified sequences</taxon>
        <taxon>metagenomes</taxon>
        <taxon>ecological metagenomes</taxon>
    </lineage>
</organism>
<sequence>MMASSIVIGSIAAGAAVALLGAAALAWRAHRARASVHALLRGDGAVRPPRWLRPLGDELARRQLELEQLDAARHQAVLASQHAQARSAAVHELARDAQLGLNQARAGLEQMRAALPQRALQQSLERARARVELERLIDAAAPALAALRSAGAHTRELARAGASARTAALAATDALQLLAINARVALERGAADELADAAAALERRGAELGAPAEPAPADSDAVVGALDAALQTLEAVMTQARSASVPAPASVPDADLEADLAVLARDLGHTMLQLQALLRASNAAEQSEEADVSQG</sequence>
<protein>
    <submittedName>
        <fullName evidence="1">Uncharacterized protein</fullName>
    </submittedName>
</protein>
<evidence type="ECO:0000313" key="1">
    <source>
        <dbReference type="EMBL" id="OIQ83337.1"/>
    </source>
</evidence>
<proteinExistence type="predicted"/>
<accession>A0A1J5QIG6</accession>
<comment type="caution">
    <text evidence="1">The sequence shown here is derived from an EMBL/GenBank/DDBJ whole genome shotgun (WGS) entry which is preliminary data.</text>
</comment>
<gene>
    <name evidence="1" type="ORF">GALL_348540</name>
</gene>
<reference evidence="1" key="1">
    <citation type="submission" date="2016-10" db="EMBL/GenBank/DDBJ databases">
        <title>Sequence of Gallionella enrichment culture.</title>
        <authorList>
            <person name="Poehlein A."/>
            <person name="Muehling M."/>
            <person name="Daniel R."/>
        </authorList>
    </citation>
    <scope>NUCLEOTIDE SEQUENCE</scope>
</reference>
<dbReference type="EMBL" id="MLJW01000712">
    <property type="protein sequence ID" value="OIQ83337.1"/>
    <property type="molecule type" value="Genomic_DNA"/>
</dbReference>
<name>A0A1J5QIG6_9ZZZZ</name>